<dbReference type="RefSeq" id="WP_354494155.1">
    <property type="nucleotide sequence ID" value="NZ_JBEPMC010000012.1"/>
</dbReference>
<evidence type="ECO:0000256" key="1">
    <source>
        <dbReference type="SAM" id="MobiDB-lite"/>
    </source>
</evidence>
<dbReference type="Gene3D" id="2.60.120.10">
    <property type="entry name" value="Jelly Rolls"/>
    <property type="match status" value="2"/>
</dbReference>
<feature type="region of interest" description="Disordered" evidence="1">
    <location>
        <begin position="320"/>
        <end position="339"/>
    </location>
</feature>
<dbReference type="Pfam" id="PF07883">
    <property type="entry name" value="Cupin_2"/>
    <property type="match status" value="1"/>
</dbReference>
<keyword evidence="5" id="KW-1185">Reference proteome</keyword>
<evidence type="ECO:0000313" key="5">
    <source>
        <dbReference type="Proteomes" id="UP001549204"/>
    </source>
</evidence>
<comment type="caution">
    <text evidence="4">The sequence shown here is derived from an EMBL/GenBank/DDBJ whole genome shotgun (WGS) entry which is preliminary data.</text>
</comment>
<dbReference type="CDD" id="cd02208">
    <property type="entry name" value="cupin_RmlC-like"/>
    <property type="match status" value="1"/>
</dbReference>
<name>A0ABV2GWJ4_9HYPH</name>
<dbReference type="SUPFAM" id="SSF51182">
    <property type="entry name" value="RmlC-like cupins"/>
    <property type="match status" value="1"/>
</dbReference>
<dbReference type="InterPro" id="IPR013096">
    <property type="entry name" value="Cupin_2"/>
</dbReference>
<dbReference type="Pfam" id="PF11699">
    <property type="entry name" value="CENP-C_C"/>
    <property type="match status" value="1"/>
</dbReference>
<accession>A0ABV2GWJ4</accession>
<proteinExistence type="predicted"/>
<sequence length="339" mass="37435">MSATVKQIKEESVRNLWKGGLAVLAAIAIGAVTATGALAQTVRAWTPKPIELAPYVKGHKPHTKLTEVLAGKDPFKTWRHKVVDDKHLKADYVGLKVGDSTRTRLVADHRTAFIVWDGQIEVTIQGQTPFVATKGFMVQVPFRLAFTLKNVGSTPSLHFEIFNADSNVLYPENSATLPKPPKVNGSDQGWYLSRLDAPDTYERQGTPVFYDFLASPAAGAFVSDDRMFVNRIRGQAFNCNPQPVTNIGHFHVDYAEFWFIMEGQISYNIEGLPFFVSEPGDIVYVPAGRWHSAANHCPGFDTRIAINGYPRGSHHWPVTQPAVPPIDGPPPHAQTPDLN</sequence>
<feature type="domain" description="Cupin type-2" evidence="2">
    <location>
        <begin position="249"/>
        <end position="296"/>
    </location>
</feature>
<reference evidence="4 5" key="1">
    <citation type="submission" date="2024-06" db="EMBL/GenBank/DDBJ databases">
        <title>Genomic Encyclopedia of Type Strains, Phase IV (KMG-IV): sequencing the most valuable type-strain genomes for metagenomic binning, comparative biology and taxonomic classification.</title>
        <authorList>
            <person name="Goeker M."/>
        </authorList>
    </citation>
    <scope>NUCLEOTIDE SEQUENCE [LARGE SCALE GENOMIC DNA]</scope>
    <source>
        <strain evidence="4 5">DSM 100022</strain>
    </source>
</reference>
<evidence type="ECO:0000313" key="4">
    <source>
        <dbReference type="EMBL" id="MET3582648.1"/>
    </source>
</evidence>
<dbReference type="Proteomes" id="UP001549204">
    <property type="component" value="Unassembled WGS sequence"/>
</dbReference>
<dbReference type="InterPro" id="IPR025974">
    <property type="entry name" value="Mif2/CENP-C_cupin"/>
</dbReference>
<protein>
    <submittedName>
        <fullName evidence="4">Mannose-6-phosphate isomerase-like protein (Cupin superfamily)</fullName>
    </submittedName>
</protein>
<evidence type="ECO:0000259" key="3">
    <source>
        <dbReference type="Pfam" id="PF11699"/>
    </source>
</evidence>
<feature type="domain" description="Mif2/CENP-C cupin" evidence="3">
    <location>
        <begin position="81"/>
        <end position="156"/>
    </location>
</feature>
<dbReference type="EMBL" id="JBEPMC010000012">
    <property type="protein sequence ID" value="MET3582648.1"/>
    <property type="molecule type" value="Genomic_DNA"/>
</dbReference>
<gene>
    <name evidence="4" type="ORF">ABID19_005710</name>
</gene>
<feature type="compositionally biased region" description="Pro residues" evidence="1">
    <location>
        <begin position="322"/>
        <end position="333"/>
    </location>
</feature>
<dbReference type="InterPro" id="IPR014710">
    <property type="entry name" value="RmlC-like_jellyroll"/>
</dbReference>
<dbReference type="InterPro" id="IPR011051">
    <property type="entry name" value="RmlC_Cupin_sf"/>
</dbReference>
<organism evidence="4 5">
    <name type="scientific">Mesorhizobium robiniae</name>
    <dbReference type="NCBI Taxonomy" id="559315"/>
    <lineage>
        <taxon>Bacteria</taxon>
        <taxon>Pseudomonadati</taxon>
        <taxon>Pseudomonadota</taxon>
        <taxon>Alphaproteobacteria</taxon>
        <taxon>Hyphomicrobiales</taxon>
        <taxon>Phyllobacteriaceae</taxon>
        <taxon>Mesorhizobium</taxon>
    </lineage>
</organism>
<evidence type="ECO:0000259" key="2">
    <source>
        <dbReference type="Pfam" id="PF07883"/>
    </source>
</evidence>